<evidence type="ECO:0000313" key="2">
    <source>
        <dbReference type="Proteomes" id="UP000095287"/>
    </source>
</evidence>
<protein>
    <submittedName>
        <fullName evidence="3">Uncharacterized protein</fullName>
    </submittedName>
</protein>
<proteinExistence type="predicted"/>
<organism evidence="2 3">
    <name type="scientific">Steinernema glaseri</name>
    <dbReference type="NCBI Taxonomy" id="37863"/>
    <lineage>
        <taxon>Eukaryota</taxon>
        <taxon>Metazoa</taxon>
        <taxon>Ecdysozoa</taxon>
        <taxon>Nematoda</taxon>
        <taxon>Chromadorea</taxon>
        <taxon>Rhabditida</taxon>
        <taxon>Tylenchina</taxon>
        <taxon>Panagrolaimomorpha</taxon>
        <taxon>Strongyloidoidea</taxon>
        <taxon>Steinernematidae</taxon>
        <taxon>Steinernema</taxon>
    </lineage>
</organism>
<evidence type="ECO:0000256" key="1">
    <source>
        <dbReference type="SAM" id="MobiDB-lite"/>
    </source>
</evidence>
<sequence length="66" mass="7364">MTWISEESGLGPKTSREEVYGSEEPVLDSTAPFFPEVYGTCLSFDHAYQDSNACPCPDQIHSFIVF</sequence>
<accession>A0A1I8AIU4</accession>
<evidence type="ECO:0000313" key="3">
    <source>
        <dbReference type="WBParaSite" id="L893_g6039.t1"/>
    </source>
</evidence>
<dbReference type="WBParaSite" id="L893_g6039.t1">
    <property type="protein sequence ID" value="L893_g6039.t1"/>
    <property type="gene ID" value="L893_g6039"/>
</dbReference>
<keyword evidence="2" id="KW-1185">Reference proteome</keyword>
<feature type="region of interest" description="Disordered" evidence="1">
    <location>
        <begin position="1"/>
        <end position="22"/>
    </location>
</feature>
<dbReference type="AlphaFoldDB" id="A0A1I8AIU4"/>
<dbReference type="Proteomes" id="UP000095287">
    <property type="component" value="Unplaced"/>
</dbReference>
<name>A0A1I8AIU4_9BILA</name>
<reference evidence="3" key="1">
    <citation type="submission" date="2016-11" db="UniProtKB">
        <authorList>
            <consortium name="WormBaseParasite"/>
        </authorList>
    </citation>
    <scope>IDENTIFICATION</scope>
</reference>